<keyword evidence="2" id="KW-1185">Reference proteome</keyword>
<accession>A0ABS8NHY4</accession>
<dbReference type="EMBL" id="JAJKFW010000023">
    <property type="protein sequence ID" value="MCC9643169.1"/>
    <property type="molecule type" value="Genomic_DNA"/>
</dbReference>
<name>A0ABS8NHY4_9BACT</name>
<dbReference type="RefSeq" id="WP_230274103.1">
    <property type="nucleotide sequence ID" value="NZ_JAJKFW010000023.1"/>
</dbReference>
<proteinExistence type="predicted"/>
<evidence type="ECO:0000313" key="1">
    <source>
        <dbReference type="EMBL" id="MCC9643169.1"/>
    </source>
</evidence>
<comment type="caution">
    <text evidence="1">The sequence shown here is derived from an EMBL/GenBank/DDBJ whole genome shotgun (WGS) entry which is preliminary data.</text>
</comment>
<evidence type="ECO:0000313" key="2">
    <source>
        <dbReference type="Proteomes" id="UP001430306"/>
    </source>
</evidence>
<reference evidence="1" key="1">
    <citation type="submission" date="2021-11" db="EMBL/GenBank/DDBJ databases">
        <title>Genome sequence.</title>
        <authorList>
            <person name="Sun Q."/>
        </authorList>
    </citation>
    <scope>NUCLEOTIDE SEQUENCE</scope>
    <source>
        <strain evidence="1">JC740</strain>
    </source>
</reference>
<dbReference type="Proteomes" id="UP001430306">
    <property type="component" value="Unassembled WGS sequence"/>
</dbReference>
<protein>
    <submittedName>
        <fullName evidence="1">Uncharacterized protein</fullName>
    </submittedName>
</protein>
<gene>
    <name evidence="1" type="ORF">LOC71_12865</name>
</gene>
<sequence length="195" mass="22464">MDSILLRSVFESMTVEELAETASLIEQVGQARADANTITGSKSCIQTGEEEQAIDFTDDGSHDRLQVEIERLTELDCWQNIDFETEWANVPEGNQRLMLDRHINERIVRIENDLMRVRFMPAMDDELTEFIPGSVTIWLEPISWLAPNHRETIQETIDEVLQAYGHGYWECEDWDELYEFGIDGVTVTLAGYESE</sequence>
<organism evidence="1 2">
    <name type="scientific">Rhodopirellula halodulae</name>
    <dbReference type="NCBI Taxonomy" id="2894198"/>
    <lineage>
        <taxon>Bacteria</taxon>
        <taxon>Pseudomonadati</taxon>
        <taxon>Planctomycetota</taxon>
        <taxon>Planctomycetia</taxon>
        <taxon>Pirellulales</taxon>
        <taxon>Pirellulaceae</taxon>
        <taxon>Rhodopirellula</taxon>
    </lineage>
</organism>